<sequence>MNFVVPAAPVAQLRTEVGQPFRAAAFRSLVNIGKDKSITELIPLNYTRSSTYFFPMWPNLNVARAHFRAHGAGDGATA</sequence>
<gene>
    <name evidence="1" type="ORF">EVAR_47502_1</name>
</gene>
<reference evidence="1 2" key="1">
    <citation type="journal article" date="2019" name="Commun. Biol.">
        <title>The bagworm genome reveals a unique fibroin gene that provides high tensile strength.</title>
        <authorList>
            <person name="Kono N."/>
            <person name="Nakamura H."/>
            <person name="Ohtoshi R."/>
            <person name="Tomita M."/>
            <person name="Numata K."/>
            <person name="Arakawa K."/>
        </authorList>
    </citation>
    <scope>NUCLEOTIDE SEQUENCE [LARGE SCALE GENOMIC DNA]</scope>
</reference>
<protein>
    <submittedName>
        <fullName evidence="1">Uncharacterized protein</fullName>
    </submittedName>
</protein>
<evidence type="ECO:0000313" key="2">
    <source>
        <dbReference type="Proteomes" id="UP000299102"/>
    </source>
</evidence>
<comment type="caution">
    <text evidence="1">The sequence shown here is derived from an EMBL/GenBank/DDBJ whole genome shotgun (WGS) entry which is preliminary data.</text>
</comment>
<keyword evidence="2" id="KW-1185">Reference proteome</keyword>
<proteinExistence type="predicted"/>
<name>A0A4C1XSM0_EUMVA</name>
<dbReference type="Proteomes" id="UP000299102">
    <property type="component" value="Unassembled WGS sequence"/>
</dbReference>
<organism evidence="1 2">
    <name type="scientific">Eumeta variegata</name>
    <name type="common">Bagworm moth</name>
    <name type="synonym">Eumeta japonica</name>
    <dbReference type="NCBI Taxonomy" id="151549"/>
    <lineage>
        <taxon>Eukaryota</taxon>
        <taxon>Metazoa</taxon>
        <taxon>Ecdysozoa</taxon>
        <taxon>Arthropoda</taxon>
        <taxon>Hexapoda</taxon>
        <taxon>Insecta</taxon>
        <taxon>Pterygota</taxon>
        <taxon>Neoptera</taxon>
        <taxon>Endopterygota</taxon>
        <taxon>Lepidoptera</taxon>
        <taxon>Glossata</taxon>
        <taxon>Ditrysia</taxon>
        <taxon>Tineoidea</taxon>
        <taxon>Psychidae</taxon>
        <taxon>Oiketicinae</taxon>
        <taxon>Eumeta</taxon>
    </lineage>
</organism>
<dbReference type="EMBL" id="BGZK01000945">
    <property type="protein sequence ID" value="GBP66002.1"/>
    <property type="molecule type" value="Genomic_DNA"/>
</dbReference>
<dbReference type="AlphaFoldDB" id="A0A4C1XSM0"/>
<accession>A0A4C1XSM0</accession>
<evidence type="ECO:0000313" key="1">
    <source>
        <dbReference type="EMBL" id="GBP66002.1"/>
    </source>
</evidence>